<organism evidence="1 2">
    <name type="scientific">Bacterioplanes sanyensis</name>
    <dbReference type="NCBI Taxonomy" id="1249553"/>
    <lineage>
        <taxon>Bacteria</taxon>
        <taxon>Pseudomonadati</taxon>
        <taxon>Pseudomonadota</taxon>
        <taxon>Gammaproteobacteria</taxon>
        <taxon>Oceanospirillales</taxon>
        <taxon>Oceanospirillaceae</taxon>
        <taxon>Bacterioplanes</taxon>
    </lineage>
</organism>
<accession>A0A222FN07</accession>
<dbReference type="EMBL" id="CP022530">
    <property type="protein sequence ID" value="ASP40415.1"/>
    <property type="molecule type" value="Genomic_DNA"/>
</dbReference>
<dbReference type="OrthoDB" id="5740990at2"/>
<reference evidence="1 2" key="1">
    <citation type="submission" date="2017-07" db="EMBL/GenBank/DDBJ databases">
        <title>Annotated genome sequence of Bacterioplanes sanyensis isolated from Red Sea.</title>
        <authorList>
            <person name="Rehman Z.U."/>
        </authorList>
    </citation>
    <scope>NUCLEOTIDE SEQUENCE [LARGE SCALE GENOMIC DNA]</scope>
    <source>
        <strain evidence="1 2">NV9</strain>
    </source>
</reference>
<evidence type="ECO:0000313" key="2">
    <source>
        <dbReference type="Proteomes" id="UP000202440"/>
    </source>
</evidence>
<protein>
    <submittedName>
        <fullName evidence="1">Uncharacterized protein</fullName>
    </submittedName>
</protein>
<name>A0A222FN07_9GAMM</name>
<gene>
    <name evidence="1" type="ORF">CHH28_17790</name>
</gene>
<sequence length="83" mass="9752">MKINITFDMTPDEFRRLMGWPDVAEFQRELFEQMLTKMQSGEDGYDPLSLYQPMMKEGMNSMSQFQSMMFNMMSGSKPGKTEE</sequence>
<keyword evidence="2" id="KW-1185">Reference proteome</keyword>
<dbReference type="Proteomes" id="UP000202440">
    <property type="component" value="Chromosome"/>
</dbReference>
<evidence type="ECO:0000313" key="1">
    <source>
        <dbReference type="EMBL" id="ASP40415.1"/>
    </source>
</evidence>
<proteinExistence type="predicted"/>
<dbReference type="KEGG" id="bsan:CHH28_17790"/>
<dbReference type="RefSeq" id="WP_094061582.1">
    <property type="nucleotide sequence ID" value="NZ_CP022530.1"/>
</dbReference>
<dbReference type="AlphaFoldDB" id="A0A222FN07"/>